<dbReference type="Gene3D" id="2.130.10.10">
    <property type="entry name" value="YVTN repeat-like/Quinoprotein amine dehydrogenase"/>
    <property type="match status" value="3"/>
</dbReference>
<evidence type="ECO:0000313" key="8">
    <source>
        <dbReference type="Proteomes" id="UP000075884"/>
    </source>
</evidence>
<dbReference type="EnsemblMetazoa" id="ADIR009495-RA">
    <property type="protein sequence ID" value="ADIR009495-PA"/>
    <property type="gene ID" value="ADIR009495"/>
</dbReference>
<comment type="similarity">
    <text evidence="1">Belongs to the WD repeat PWP2 family.</text>
</comment>
<dbReference type="PROSITE" id="PS00678">
    <property type="entry name" value="WD_REPEATS_1"/>
    <property type="match status" value="1"/>
</dbReference>
<dbReference type="PROSITE" id="PS50082">
    <property type="entry name" value="WD_REPEATS_2"/>
    <property type="match status" value="3"/>
</dbReference>
<dbReference type="Pfam" id="PF04003">
    <property type="entry name" value="Utp12"/>
    <property type="match status" value="1"/>
</dbReference>
<dbReference type="InterPro" id="IPR011044">
    <property type="entry name" value="Quino_amine_DH_bsu"/>
</dbReference>
<reference evidence="8" key="1">
    <citation type="submission" date="2013-03" db="EMBL/GenBank/DDBJ databases">
        <title>The Genome Sequence of Anopheles dirus WRAIR2.</title>
        <authorList>
            <consortium name="The Broad Institute Genomics Platform"/>
            <person name="Neafsey D.E."/>
            <person name="Walton C."/>
            <person name="Walker B."/>
            <person name="Young S.K."/>
            <person name="Zeng Q."/>
            <person name="Gargeya S."/>
            <person name="Fitzgerald M."/>
            <person name="Haas B."/>
            <person name="Abouelleil A."/>
            <person name="Allen A.W."/>
            <person name="Alvarado L."/>
            <person name="Arachchi H.M."/>
            <person name="Berlin A.M."/>
            <person name="Chapman S.B."/>
            <person name="Gainer-Dewar J."/>
            <person name="Goldberg J."/>
            <person name="Griggs A."/>
            <person name="Gujja S."/>
            <person name="Hansen M."/>
            <person name="Howarth C."/>
            <person name="Imamovic A."/>
            <person name="Ireland A."/>
            <person name="Larimer J."/>
            <person name="McCowan C."/>
            <person name="Murphy C."/>
            <person name="Pearson M."/>
            <person name="Poon T.W."/>
            <person name="Priest M."/>
            <person name="Roberts A."/>
            <person name="Saif S."/>
            <person name="Shea T."/>
            <person name="Sisk P."/>
            <person name="Sykes S."/>
            <person name="Wortman J."/>
            <person name="Nusbaum C."/>
            <person name="Birren B."/>
        </authorList>
    </citation>
    <scope>NUCLEOTIDE SEQUENCE [LARGE SCALE GENOMIC DNA]</scope>
    <source>
        <strain evidence="8">WRAIR2</strain>
    </source>
</reference>
<evidence type="ECO:0000256" key="5">
    <source>
        <dbReference type="SAM" id="MobiDB-lite"/>
    </source>
</evidence>
<evidence type="ECO:0000313" key="7">
    <source>
        <dbReference type="EnsemblMetazoa" id="ADIR009495-PA"/>
    </source>
</evidence>
<dbReference type="PROSITE" id="PS50294">
    <property type="entry name" value="WD_REPEATS_REGION"/>
    <property type="match status" value="3"/>
</dbReference>
<protein>
    <recommendedName>
        <fullName evidence="6">Small-subunit processome Utp12 domain-containing protein</fullName>
    </recommendedName>
</protein>
<evidence type="ECO:0000256" key="3">
    <source>
        <dbReference type="ARBA" id="ARBA00022737"/>
    </source>
</evidence>
<feature type="domain" description="Small-subunit processome Utp12" evidence="6">
    <location>
        <begin position="814"/>
        <end position="916"/>
    </location>
</feature>
<dbReference type="CDD" id="cd00200">
    <property type="entry name" value="WD40"/>
    <property type="match status" value="1"/>
</dbReference>
<dbReference type="GO" id="GO:0032040">
    <property type="term" value="C:small-subunit processome"/>
    <property type="evidence" value="ECO:0007669"/>
    <property type="project" value="TreeGrafter"/>
</dbReference>
<dbReference type="InterPro" id="IPR007148">
    <property type="entry name" value="SSU_processome_Utp12"/>
</dbReference>
<dbReference type="SMART" id="SM00320">
    <property type="entry name" value="WD40"/>
    <property type="match status" value="9"/>
</dbReference>
<feature type="repeat" description="WD" evidence="4">
    <location>
        <begin position="537"/>
        <end position="571"/>
    </location>
</feature>
<dbReference type="PRINTS" id="PR00320">
    <property type="entry name" value="GPROTEINBRPT"/>
</dbReference>
<organism evidence="7 8">
    <name type="scientific">Anopheles dirus</name>
    <dbReference type="NCBI Taxonomy" id="7168"/>
    <lineage>
        <taxon>Eukaryota</taxon>
        <taxon>Metazoa</taxon>
        <taxon>Ecdysozoa</taxon>
        <taxon>Arthropoda</taxon>
        <taxon>Hexapoda</taxon>
        <taxon>Insecta</taxon>
        <taxon>Pterygota</taxon>
        <taxon>Neoptera</taxon>
        <taxon>Endopterygota</taxon>
        <taxon>Diptera</taxon>
        <taxon>Nematocera</taxon>
        <taxon>Culicoidea</taxon>
        <taxon>Culicidae</taxon>
        <taxon>Anophelinae</taxon>
        <taxon>Anopheles</taxon>
    </lineage>
</organism>
<name>A0A182NPB0_9DIPT</name>
<dbReference type="PANTHER" id="PTHR19858:SF0">
    <property type="entry name" value="PERIODIC TRYPTOPHAN PROTEIN 2 HOMOLOG"/>
    <property type="match status" value="1"/>
</dbReference>
<accession>A0A182NPB0</accession>
<dbReference type="SUPFAM" id="SSF50969">
    <property type="entry name" value="YVTN repeat-like/Quinoprotein amine dehydrogenase"/>
    <property type="match status" value="1"/>
</dbReference>
<dbReference type="GO" id="GO:0000462">
    <property type="term" value="P:maturation of SSU-rRNA from tricistronic rRNA transcript (SSU-rRNA, 5.8S rRNA, LSU-rRNA)"/>
    <property type="evidence" value="ECO:0007669"/>
    <property type="project" value="TreeGrafter"/>
</dbReference>
<keyword evidence="8" id="KW-1185">Reference proteome</keyword>
<dbReference type="InterPro" id="IPR036322">
    <property type="entry name" value="WD40_repeat_dom_sf"/>
</dbReference>
<dbReference type="VEuPathDB" id="VectorBase:ADIR009495"/>
<dbReference type="InterPro" id="IPR001680">
    <property type="entry name" value="WD40_rpt"/>
</dbReference>
<reference evidence="7" key="2">
    <citation type="submission" date="2020-05" db="UniProtKB">
        <authorList>
            <consortium name="EnsemblMetazoa"/>
        </authorList>
    </citation>
    <scope>IDENTIFICATION</scope>
    <source>
        <strain evidence="7">WRAIR2</strain>
    </source>
</reference>
<feature type="region of interest" description="Disordered" evidence="5">
    <location>
        <begin position="924"/>
        <end position="986"/>
    </location>
</feature>
<feature type="compositionally biased region" description="Acidic residues" evidence="5">
    <location>
        <begin position="975"/>
        <end position="986"/>
    </location>
</feature>
<evidence type="ECO:0000259" key="6">
    <source>
        <dbReference type="Pfam" id="PF04003"/>
    </source>
</evidence>
<dbReference type="GO" id="GO:0034388">
    <property type="term" value="C:Pwp2p-containing subcomplex of 90S preribosome"/>
    <property type="evidence" value="ECO:0007669"/>
    <property type="project" value="TreeGrafter"/>
</dbReference>
<dbReference type="InterPro" id="IPR015943">
    <property type="entry name" value="WD40/YVTN_repeat-like_dom_sf"/>
</dbReference>
<dbReference type="AlphaFoldDB" id="A0A182NPB0"/>
<evidence type="ECO:0000256" key="2">
    <source>
        <dbReference type="ARBA" id="ARBA00022574"/>
    </source>
</evidence>
<dbReference type="FunFam" id="2.130.10.10:FF:000499">
    <property type="entry name" value="PWP2, small subunit processome component"/>
    <property type="match status" value="1"/>
</dbReference>
<dbReference type="Proteomes" id="UP000075884">
    <property type="component" value="Unassembled WGS sequence"/>
</dbReference>
<dbReference type="STRING" id="7168.A0A182NPB0"/>
<dbReference type="InterPro" id="IPR019775">
    <property type="entry name" value="WD40_repeat_CS"/>
</dbReference>
<sequence length="986" mass="108620">MKFAYKFNNLLGASFRRGNLLFTPDGYSVISPVGNRVTIFDMKNNKSNTLCIESQYNYTAIDLSPNGCLLVVVNEIGEAQMISMISQTTIHRYKFRGEVTHLRFSPDGRFFAACVGTAVLVFVTPGEASGSYGSFVVHRAFEVGFDDTLFLDWAPNSRVLAIGSRDNTVRLQNVTSLRTFRPFLLGGHRDAIVGCFFEEKTLDVNTISKEGLLMLWECGMEMGDLDRTRDEITGDVQEKQEEDGASGKKKRADDEEEQPEAFTAGKDLEGDGARGLQLERLKDAASSIEGQERDEQGKVIVTGKRHPFYYKRLARHYLADSVRAENRHACVTAATYHRQLRILVVAFSTGSFFLYELPDVNLIHSLSISEASIGAVTFNDTGDWLALGVSSLGQLLVWEWQSEQYIMKQQEHSQGMACLAYAPDGHQLVTGGQDGKVKLWNVTSGFCVVTFTEHTSSVLAVEFSRNKKFLVSASLDGTVRAFDVVRYRNFRTFTSPEPVQFASVAVDYSGELVAAGGQDAFEIYLWSMKLGRLLEVLSGHEGPVVSLAFAPVASSSALVSGSWDQTVRIWDCLESASAQETVEVGSDVVCVAFKPDGEEVAIASLNGNITVVHVKTAQQVASIEGRNDMEGSVSQADLTTAKTNLKGRAFTSICYSADGECLLAGGKSKYVCIYNVKEALLLKKFQITQNRSLDGMDEYINRRKITEFGNMALVEEREALEGGNVALKLPGVKKGDLAARNVLPEVRVDCVRFSPSGQSWAAVSTEGLLVYALHKGVVFDPYQLSTEVTPRATRNLLHKERNYGGALLMALKLNETSLVQEVIESVPYTDIELVIGALPDQFALRTLQFVAKSVGTSQHIEFYLRWSNLLLTRLGQVDSLLDAQSLVTLHQNMNRKYEQLHKICDFNKYTLQVLKNLSLSSSTSKKNAVSKRDENGAKSVEALNGNASSEDEDENEWMLIKQQAQLGKAASADGSSDEDASMDDDA</sequence>
<proteinExistence type="inferred from homology"/>
<feature type="region of interest" description="Disordered" evidence="5">
    <location>
        <begin position="235"/>
        <end position="270"/>
    </location>
</feature>
<dbReference type="InterPro" id="IPR020472">
    <property type="entry name" value="WD40_PAC1"/>
</dbReference>
<evidence type="ECO:0000256" key="1">
    <source>
        <dbReference type="ARBA" id="ARBA00010226"/>
    </source>
</evidence>
<keyword evidence="2 4" id="KW-0853">WD repeat</keyword>
<feature type="repeat" description="WD" evidence="4">
    <location>
        <begin position="451"/>
        <end position="492"/>
    </location>
</feature>
<dbReference type="Pfam" id="PF00400">
    <property type="entry name" value="WD40"/>
    <property type="match status" value="5"/>
</dbReference>
<dbReference type="PANTHER" id="PTHR19858">
    <property type="entry name" value="WD40 REPEAT PROTEIN"/>
    <property type="match status" value="1"/>
</dbReference>
<keyword evidence="3" id="KW-0677">Repeat</keyword>
<feature type="repeat" description="WD" evidence="4">
    <location>
        <begin position="409"/>
        <end position="450"/>
    </location>
</feature>
<dbReference type="SUPFAM" id="SSF50978">
    <property type="entry name" value="WD40 repeat-like"/>
    <property type="match status" value="2"/>
</dbReference>
<dbReference type="InterPro" id="IPR027145">
    <property type="entry name" value="PWP2"/>
</dbReference>
<dbReference type="GO" id="GO:0000028">
    <property type="term" value="P:ribosomal small subunit assembly"/>
    <property type="evidence" value="ECO:0007669"/>
    <property type="project" value="TreeGrafter"/>
</dbReference>
<evidence type="ECO:0000256" key="4">
    <source>
        <dbReference type="PROSITE-ProRule" id="PRU00221"/>
    </source>
</evidence>